<dbReference type="Gene3D" id="2.120.10.80">
    <property type="entry name" value="Kelch-type beta propeller"/>
    <property type="match status" value="1"/>
</dbReference>
<sequence length="577" mass="64285">MDGSKNTVFCTAIDDLPEEILEHILWYLSPYKDFKSALQVCKAWNRVVKGLMVHKQQALYRALTESNITWTFIPPEDGPTIVERYSHSVCYFDKSMYVFGGCTSTNTTFNDIWRYDLGTRQWIRPLAMGIYPAPKGYASMVKYKDSLILFGGWSHPTPYPLHQLGPARLFNELHIYSPVSNRWTLVHTHCPPLPTAGHSASIIGDGMMVVFGGSHGLGSSCNDLAVLNLQTMTWSKVATTSPKPLARYGQSQIVLDSHHILIVGGCGGPNMQYSDIWLLTVKQDEPWKWKEMEIHNPENSSPQLWCHPACQVGDKVVVLSKPHKARAPHALSSHEPPPQPRPAPSRVWVPPREDQVRGQRPQGQILNSQPGLSAHSVPSKRALIDTSDSSSDDSDSYNNVSAAPSSDSFNDQQVAAPSGEEGGACNVSPSALRAGMPSVRPNAMSNRQKQLEMLRKHEDRLRAQAIQAQHKKSSKFKARKCNSYLYPRDKKNTMQLHVLDVSTAITEGCVTWQPIRENFMEDAPEETIFYSLVAGRGELVMFGGIKTELNSMQRDRGSITHVVSNDIRIISAAECIK</sequence>
<evidence type="ECO:0000259" key="2">
    <source>
        <dbReference type="PROSITE" id="PS50181"/>
    </source>
</evidence>
<dbReference type="GeneID" id="106155127"/>
<dbReference type="Proteomes" id="UP000085678">
    <property type="component" value="Unplaced"/>
</dbReference>
<dbReference type="InterPro" id="IPR001810">
    <property type="entry name" value="F-box_dom"/>
</dbReference>
<dbReference type="SUPFAM" id="SSF81383">
    <property type="entry name" value="F-box domain"/>
    <property type="match status" value="1"/>
</dbReference>
<dbReference type="GO" id="GO:0019005">
    <property type="term" value="C:SCF ubiquitin ligase complex"/>
    <property type="evidence" value="ECO:0007669"/>
    <property type="project" value="TreeGrafter"/>
</dbReference>
<keyword evidence="3" id="KW-1185">Reference proteome</keyword>
<dbReference type="InterPro" id="IPR015915">
    <property type="entry name" value="Kelch-typ_b-propeller"/>
</dbReference>
<evidence type="ECO:0000313" key="3">
    <source>
        <dbReference type="Proteomes" id="UP000085678"/>
    </source>
</evidence>
<feature type="domain" description="F-box" evidence="2">
    <location>
        <begin position="10"/>
        <end position="63"/>
    </location>
</feature>
<feature type="compositionally biased region" description="Polar residues" evidence="1">
    <location>
        <begin position="361"/>
        <end position="371"/>
    </location>
</feature>
<proteinExistence type="predicted"/>
<dbReference type="InterPro" id="IPR052821">
    <property type="entry name" value="F-box_only_SRC"/>
</dbReference>
<dbReference type="OrthoDB" id="9973021at2759"/>
<dbReference type="AlphaFoldDB" id="A0A1S3HGP7"/>
<dbReference type="GO" id="GO:1990756">
    <property type="term" value="F:ubiquitin-like ligase-substrate adaptor activity"/>
    <property type="evidence" value="ECO:0007669"/>
    <property type="project" value="TreeGrafter"/>
</dbReference>
<dbReference type="RefSeq" id="XP_013385258.1">
    <property type="nucleotide sequence ID" value="XM_013529804.1"/>
</dbReference>
<dbReference type="OMA" id="VNSNDTW"/>
<dbReference type="KEGG" id="lak:106155127"/>
<dbReference type="InParanoid" id="A0A1S3HGP7"/>
<feature type="compositionally biased region" description="Polar residues" evidence="1">
    <location>
        <begin position="397"/>
        <end position="415"/>
    </location>
</feature>
<dbReference type="SUPFAM" id="SSF117281">
    <property type="entry name" value="Kelch motif"/>
    <property type="match status" value="1"/>
</dbReference>
<dbReference type="FunCoup" id="A0A1S3HGP7">
    <property type="interactions" value="434"/>
</dbReference>
<dbReference type="InterPro" id="IPR036047">
    <property type="entry name" value="F-box-like_dom_sf"/>
</dbReference>
<dbReference type="SMART" id="SM00256">
    <property type="entry name" value="FBOX"/>
    <property type="match status" value="1"/>
</dbReference>
<dbReference type="Pfam" id="PF12937">
    <property type="entry name" value="F-box-like"/>
    <property type="match status" value="1"/>
</dbReference>
<accession>A0A1S3HGP7</accession>
<dbReference type="PANTHER" id="PTHR46432">
    <property type="entry name" value="F-BOX ONLY PROTEIN 42"/>
    <property type="match status" value="1"/>
</dbReference>
<evidence type="ECO:0000313" key="4">
    <source>
        <dbReference type="RefSeq" id="XP_013385258.1"/>
    </source>
</evidence>
<dbReference type="Gene3D" id="1.20.1280.50">
    <property type="match status" value="1"/>
</dbReference>
<dbReference type="PANTHER" id="PTHR46432:SF1">
    <property type="entry name" value="F-BOX ONLY PROTEIN 42"/>
    <property type="match status" value="1"/>
</dbReference>
<evidence type="ECO:0000256" key="1">
    <source>
        <dbReference type="SAM" id="MobiDB-lite"/>
    </source>
</evidence>
<gene>
    <name evidence="4" type="primary">LOC106155127</name>
</gene>
<dbReference type="STRING" id="7574.A0A1S3HGP7"/>
<organism evidence="3 4">
    <name type="scientific">Lingula anatina</name>
    <name type="common">Brachiopod</name>
    <name type="synonym">Lingula unguis</name>
    <dbReference type="NCBI Taxonomy" id="7574"/>
    <lineage>
        <taxon>Eukaryota</taxon>
        <taxon>Metazoa</taxon>
        <taxon>Spiralia</taxon>
        <taxon>Lophotrochozoa</taxon>
        <taxon>Brachiopoda</taxon>
        <taxon>Linguliformea</taxon>
        <taxon>Lingulata</taxon>
        <taxon>Lingulida</taxon>
        <taxon>Linguloidea</taxon>
        <taxon>Lingulidae</taxon>
        <taxon>Lingula</taxon>
    </lineage>
</organism>
<feature type="region of interest" description="Disordered" evidence="1">
    <location>
        <begin position="323"/>
        <end position="447"/>
    </location>
</feature>
<dbReference type="PROSITE" id="PS50181">
    <property type="entry name" value="FBOX"/>
    <property type="match status" value="1"/>
</dbReference>
<dbReference type="Pfam" id="PF13415">
    <property type="entry name" value="Beta-prop_FBX42"/>
    <property type="match status" value="1"/>
</dbReference>
<reference evidence="4" key="1">
    <citation type="submission" date="2025-08" db="UniProtKB">
        <authorList>
            <consortium name="RefSeq"/>
        </authorList>
    </citation>
    <scope>IDENTIFICATION</scope>
    <source>
        <tissue evidence="4">Gonads</tissue>
    </source>
</reference>
<protein>
    <submittedName>
        <fullName evidence="4">F-box only protein 42</fullName>
    </submittedName>
</protein>
<name>A0A1S3HGP7_LINAN</name>
<dbReference type="CDD" id="cd22110">
    <property type="entry name" value="F-box_FBXO42"/>
    <property type="match status" value="1"/>
</dbReference>